<dbReference type="AlphaFoldDB" id="A0A4V6ASH0"/>
<dbReference type="Gene3D" id="3.80.10.10">
    <property type="entry name" value="Ribonuclease Inhibitor"/>
    <property type="match status" value="5"/>
</dbReference>
<keyword evidence="2" id="KW-0677">Repeat</keyword>
<keyword evidence="1" id="KW-0433">Leucine-rich repeat</keyword>
<dbReference type="PANTHER" id="PTHR45712:SF22">
    <property type="entry name" value="INSULIN-LIKE GROWTH FACTOR-BINDING PROTEIN COMPLEX ACID LABILE SUBUNIT"/>
    <property type="match status" value="1"/>
</dbReference>
<dbReference type="Pfam" id="PF13855">
    <property type="entry name" value="LRR_8"/>
    <property type="match status" value="4"/>
</dbReference>
<protein>
    <submittedName>
        <fullName evidence="4">Leucine-rich repeat-containing protein 32</fullName>
    </submittedName>
</protein>
<accession>A0A4V6ASH0</accession>
<dbReference type="PANTHER" id="PTHR45712">
    <property type="entry name" value="AGAP008170-PA"/>
    <property type="match status" value="1"/>
</dbReference>
<dbReference type="STRING" id="240159.A0A4V6ASH0"/>
<proteinExistence type="predicted"/>
<evidence type="ECO:0000256" key="1">
    <source>
        <dbReference type="ARBA" id="ARBA00022614"/>
    </source>
</evidence>
<evidence type="ECO:0000313" key="4">
    <source>
        <dbReference type="EMBL" id="TKS83172.1"/>
    </source>
</evidence>
<evidence type="ECO:0000256" key="3">
    <source>
        <dbReference type="SAM" id="MobiDB-lite"/>
    </source>
</evidence>
<dbReference type="PRINTS" id="PR00019">
    <property type="entry name" value="LEURICHRPT"/>
</dbReference>
<sequence length="771" mass="86818">MVNVKPNLLQMYKTLQEAKGDQSYHLQHASCIHVFLTSVIWTLSPCCSTMAAFQLFFPLLISCVAASAHPPRHLPPCQVVQMDVFCSDLSLRSAPGNLPHGVQMLDLSRNQVQNLTQETLAYHTGFHHLNLQANKIHFIQPGLFKNMTDLKVLDLSRNHLNVFALSKINIGPLTVVESLDLSNNGLYTGMSDYFLADSPALENLSLNSNSITKIAQSTFDGSLNLTKISLHNNVIMEIEDGAFDSLKHLIELDLSKNSITCITDFNLYNLAVLNLSKNSMELFLSAKTNHLYKLCRLDLSENKMRYFPLLPKNNRLEYLDVSRNQLQTLNISGSPEKRTVYFYHLRYLKYLDMSYNQLKSLPESFFNCMPSLEVLNVSNNCISSFSLTNEDLLQKMKIINLSYNSLQSLTFGENTLQSLEELFLQGNDLTTLDHHIFQRLPSIKHLQLQQNNLEICTSDQNHRDPPDCVSFTSIPNLQFLNLSDNNLWTLPANAFANSPLKLLDLSLNPGLDMDKHSLSGLEHSLVHLLLRENNISSLNTALSSLKSLKNIDLFTNRLKTLPMLNKESSIESLNLQNNNLVTLEYSTMLALEHSLKTLYMGSNPLSCCSNLDFLNMVQHSALVVPDIEIATCIHDEYSEPVNIEKVTQEMCHRAGNESTTEALARNMNKAMKESIVETFPISVDEKTGERAFHTEGLSSDSPYRLQSKTKGNQVNSSSRNVALAPMINDRYVGGNSYPARYTLNISYMVQLTQIVDNNENRSPNTTSLGVY</sequence>
<gene>
    <name evidence="4" type="ORF">D9C73_017282</name>
</gene>
<dbReference type="SMART" id="SM00364">
    <property type="entry name" value="LRR_BAC"/>
    <property type="match status" value="8"/>
</dbReference>
<organism evidence="4 5">
    <name type="scientific">Collichthys lucidus</name>
    <name type="common">Big head croaker</name>
    <name type="synonym">Sciaena lucida</name>
    <dbReference type="NCBI Taxonomy" id="240159"/>
    <lineage>
        <taxon>Eukaryota</taxon>
        <taxon>Metazoa</taxon>
        <taxon>Chordata</taxon>
        <taxon>Craniata</taxon>
        <taxon>Vertebrata</taxon>
        <taxon>Euteleostomi</taxon>
        <taxon>Actinopterygii</taxon>
        <taxon>Neopterygii</taxon>
        <taxon>Teleostei</taxon>
        <taxon>Neoteleostei</taxon>
        <taxon>Acanthomorphata</taxon>
        <taxon>Eupercaria</taxon>
        <taxon>Sciaenidae</taxon>
        <taxon>Collichthys</taxon>
    </lineage>
</organism>
<feature type="compositionally biased region" description="Polar residues" evidence="3">
    <location>
        <begin position="696"/>
        <end position="717"/>
    </location>
</feature>
<dbReference type="InterPro" id="IPR003591">
    <property type="entry name" value="Leu-rich_rpt_typical-subtyp"/>
</dbReference>
<dbReference type="Proteomes" id="UP000298787">
    <property type="component" value="Chromosome 15"/>
</dbReference>
<feature type="region of interest" description="Disordered" evidence="3">
    <location>
        <begin position="695"/>
        <end position="717"/>
    </location>
</feature>
<dbReference type="InterPro" id="IPR050333">
    <property type="entry name" value="SLRP"/>
</dbReference>
<evidence type="ECO:0000313" key="5">
    <source>
        <dbReference type="Proteomes" id="UP000298787"/>
    </source>
</evidence>
<dbReference type="SUPFAM" id="SSF52058">
    <property type="entry name" value="L domain-like"/>
    <property type="match status" value="2"/>
</dbReference>
<dbReference type="InterPro" id="IPR001611">
    <property type="entry name" value="Leu-rich_rpt"/>
</dbReference>
<name>A0A4V6ASH0_COLLU</name>
<dbReference type="SMART" id="SM00369">
    <property type="entry name" value="LRR_TYP"/>
    <property type="match status" value="13"/>
</dbReference>
<dbReference type="EMBL" id="CM014092">
    <property type="protein sequence ID" value="TKS83172.1"/>
    <property type="molecule type" value="Genomic_DNA"/>
</dbReference>
<evidence type="ECO:0000256" key="2">
    <source>
        <dbReference type="ARBA" id="ARBA00022737"/>
    </source>
</evidence>
<dbReference type="InterPro" id="IPR032675">
    <property type="entry name" value="LRR_dom_sf"/>
</dbReference>
<keyword evidence="5" id="KW-1185">Reference proteome</keyword>
<dbReference type="PROSITE" id="PS51450">
    <property type="entry name" value="LRR"/>
    <property type="match status" value="4"/>
</dbReference>
<reference evidence="4 5" key="1">
    <citation type="submission" date="2019-01" db="EMBL/GenBank/DDBJ databases">
        <title>Genome Assembly of Collichthys lucidus.</title>
        <authorList>
            <person name="Cai M."/>
            <person name="Xiao S."/>
        </authorList>
    </citation>
    <scope>NUCLEOTIDE SEQUENCE [LARGE SCALE GENOMIC DNA]</scope>
    <source>
        <strain evidence="4">JT15FE1705JMU</strain>
        <tissue evidence="4">Muscle</tissue>
    </source>
</reference>
<dbReference type="SMART" id="SM00365">
    <property type="entry name" value="LRR_SD22"/>
    <property type="match status" value="7"/>
</dbReference>
<dbReference type="Pfam" id="PF00560">
    <property type="entry name" value="LRR_1"/>
    <property type="match status" value="1"/>
</dbReference>